<keyword evidence="3" id="KW-1185">Reference proteome</keyword>
<proteinExistence type="predicted"/>
<sequence>MKIKFFVLLFMAIIISLNIVAINCRYVSVDASFEERPFKSRKVNYRHDYSEEYEEHIYYEDEEPEKPEPKPEEPKPEEPKPESTEKWTLAPQAIFNKIPKQSKTIKDWLDTKTVNKWEDQPEVSSAFEKIRGEMEKVYSVSNWEKPIEDGKDKGKVKQKQLWHKALFLIDALFQLYAKVLSELTNLVDKNNEQVINEVCADKVKDLDKEKKCSKGLEALVKMNKENIEKIDDFYKLHDNFGKEDKVTDAAETIYAFPKLFRDWLREKTHDWKEQPEATKAFNYIKEEITKIYSLKEDITRLNEFKNLFEKWDDFSKNIKGNFEVELDAGDAPAPPLEARKVRKVVNIRERGEVEYFHPKGFDYSHELEFHPGYHFPRRHLRHRGPYEIKGKYHIKSRSNKV</sequence>
<protein>
    <submittedName>
        <fullName evidence="4">Uncharacterized protein</fullName>
    </submittedName>
</protein>
<evidence type="ECO:0000313" key="3">
    <source>
        <dbReference type="Proteomes" id="UP000887561"/>
    </source>
</evidence>
<keyword evidence="2" id="KW-0732">Signal</keyword>
<dbReference type="WBParaSite" id="scaffold3246_cov212.g6267">
    <property type="protein sequence ID" value="scaffold3246_cov212.g6267"/>
    <property type="gene ID" value="scaffold3246_cov212.g6267"/>
</dbReference>
<evidence type="ECO:0000256" key="2">
    <source>
        <dbReference type="SAM" id="SignalP"/>
    </source>
</evidence>
<dbReference type="AlphaFoldDB" id="A0A915M950"/>
<feature type="region of interest" description="Disordered" evidence="1">
    <location>
        <begin position="56"/>
        <end position="86"/>
    </location>
</feature>
<reference evidence="4" key="1">
    <citation type="submission" date="2022-11" db="UniProtKB">
        <authorList>
            <consortium name="WormBaseParasite"/>
        </authorList>
    </citation>
    <scope>IDENTIFICATION</scope>
</reference>
<feature type="compositionally biased region" description="Basic and acidic residues" evidence="1">
    <location>
        <begin position="66"/>
        <end position="85"/>
    </location>
</feature>
<feature type="signal peptide" evidence="2">
    <location>
        <begin position="1"/>
        <end position="24"/>
    </location>
</feature>
<dbReference type="Proteomes" id="UP000887561">
    <property type="component" value="Unplaced"/>
</dbReference>
<name>A0A915M950_MELJA</name>
<feature type="chain" id="PRO_5037287116" evidence="2">
    <location>
        <begin position="25"/>
        <end position="401"/>
    </location>
</feature>
<accession>A0A915M950</accession>
<evidence type="ECO:0000313" key="4">
    <source>
        <dbReference type="WBParaSite" id="scaffold3246_cov212.g6267"/>
    </source>
</evidence>
<evidence type="ECO:0000256" key="1">
    <source>
        <dbReference type="SAM" id="MobiDB-lite"/>
    </source>
</evidence>
<organism evidence="3 4">
    <name type="scientific">Meloidogyne javanica</name>
    <name type="common">Root-knot nematode worm</name>
    <dbReference type="NCBI Taxonomy" id="6303"/>
    <lineage>
        <taxon>Eukaryota</taxon>
        <taxon>Metazoa</taxon>
        <taxon>Ecdysozoa</taxon>
        <taxon>Nematoda</taxon>
        <taxon>Chromadorea</taxon>
        <taxon>Rhabditida</taxon>
        <taxon>Tylenchina</taxon>
        <taxon>Tylenchomorpha</taxon>
        <taxon>Tylenchoidea</taxon>
        <taxon>Meloidogynidae</taxon>
        <taxon>Meloidogyninae</taxon>
        <taxon>Meloidogyne</taxon>
        <taxon>Meloidogyne incognita group</taxon>
    </lineage>
</organism>